<keyword evidence="1" id="KW-0812">Transmembrane</keyword>
<dbReference type="Proteomes" id="UP001176429">
    <property type="component" value="Unassembled WGS sequence"/>
</dbReference>
<sequence length="256" mass="28571">MHSPSDALPAACLNCEAALTGPFCAQCGQATSTRRFTWGYLLHEVLHSVWHVDKGVVYTIWEMLRRPGHTMRRYLAGQRVQLFKPLALVLLVAGIASFLILALHVEVLPEMPARTPAERHGLAVSQVAMKYLAWFTVATLPGFALLSWGLLRRLRYNFVEHFMANALMMATVMVLQMLFLPLLRYTQGTPQFGTVYVVENLLMPLYQAWAFTTLARGAYQLGGSLWRGILITALGLLLNVLVIGGLAELILRLTPH</sequence>
<feature type="transmembrane region" description="Helical" evidence="1">
    <location>
        <begin position="163"/>
        <end position="183"/>
    </location>
</feature>
<evidence type="ECO:0000313" key="3">
    <source>
        <dbReference type="Proteomes" id="UP001176429"/>
    </source>
</evidence>
<accession>A0ABT9BGP0</accession>
<protein>
    <submittedName>
        <fullName evidence="2">DUF3667 domain-containing protein</fullName>
    </submittedName>
</protein>
<dbReference type="EMBL" id="JAUQSY010000010">
    <property type="protein sequence ID" value="MDO7876162.1"/>
    <property type="molecule type" value="Genomic_DNA"/>
</dbReference>
<proteinExistence type="predicted"/>
<keyword evidence="1" id="KW-1133">Transmembrane helix</keyword>
<evidence type="ECO:0000313" key="2">
    <source>
        <dbReference type="EMBL" id="MDO7876162.1"/>
    </source>
</evidence>
<dbReference type="InterPro" id="IPR022134">
    <property type="entry name" value="DUF3667"/>
</dbReference>
<name>A0ABT9BGP0_9BACT</name>
<gene>
    <name evidence="2" type="ORF">Q5H93_15565</name>
</gene>
<feature type="transmembrane region" description="Helical" evidence="1">
    <location>
        <begin position="229"/>
        <end position="251"/>
    </location>
</feature>
<evidence type="ECO:0000256" key="1">
    <source>
        <dbReference type="SAM" id="Phobius"/>
    </source>
</evidence>
<dbReference type="Pfam" id="PF12412">
    <property type="entry name" value="DUF3667"/>
    <property type="match status" value="1"/>
</dbReference>
<keyword evidence="3" id="KW-1185">Reference proteome</keyword>
<organism evidence="2 3">
    <name type="scientific">Hymenobacter aranciens</name>
    <dbReference type="NCBI Taxonomy" id="3063996"/>
    <lineage>
        <taxon>Bacteria</taxon>
        <taxon>Pseudomonadati</taxon>
        <taxon>Bacteroidota</taxon>
        <taxon>Cytophagia</taxon>
        <taxon>Cytophagales</taxon>
        <taxon>Hymenobacteraceae</taxon>
        <taxon>Hymenobacter</taxon>
    </lineage>
</organism>
<keyword evidence="1" id="KW-0472">Membrane</keyword>
<feature type="transmembrane region" description="Helical" evidence="1">
    <location>
        <begin position="82"/>
        <end position="105"/>
    </location>
</feature>
<reference evidence="2" key="1">
    <citation type="submission" date="2023-07" db="EMBL/GenBank/DDBJ databases">
        <authorList>
            <person name="Kim M.K."/>
        </authorList>
    </citation>
    <scope>NUCLEOTIDE SEQUENCE</scope>
    <source>
        <strain evidence="2">ASUV-10-1</strain>
    </source>
</reference>
<comment type="caution">
    <text evidence="2">The sequence shown here is derived from an EMBL/GenBank/DDBJ whole genome shotgun (WGS) entry which is preliminary data.</text>
</comment>
<dbReference type="RefSeq" id="WP_305007517.1">
    <property type="nucleotide sequence ID" value="NZ_JAUQSY010000010.1"/>
</dbReference>
<feature type="transmembrane region" description="Helical" evidence="1">
    <location>
        <begin position="131"/>
        <end position="151"/>
    </location>
</feature>